<feature type="compositionally biased region" description="Low complexity" evidence="1">
    <location>
        <begin position="171"/>
        <end position="208"/>
    </location>
</feature>
<accession>A0A9P7GLG3</accession>
<dbReference type="Proteomes" id="UP000717328">
    <property type="component" value="Unassembled WGS sequence"/>
</dbReference>
<protein>
    <recommendedName>
        <fullName evidence="2">Fungal-type protein kinase domain-containing protein</fullName>
    </recommendedName>
</protein>
<feature type="region of interest" description="Disordered" evidence="1">
    <location>
        <begin position="228"/>
        <end position="256"/>
    </location>
</feature>
<name>A0A9P7GLG3_9AGAR</name>
<reference evidence="3" key="2">
    <citation type="submission" date="2021-10" db="EMBL/GenBank/DDBJ databases">
        <title>Phylogenomics reveals ancestral predisposition of the termite-cultivated fungus Termitomyces towards a domesticated lifestyle.</title>
        <authorList>
            <person name="Auxier B."/>
            <person name="Grum-Grzhimaylo A."/>
            <person name="Cardenas M.E."/>
            <person name="Lodge J.D."/>
            <person name="Laessoe T."/>
            <person name="Pedersen O."/>
            <person name="Smith M.E."/>
            <person name="Kuyper T.W."/>
            <person name="Franco-Molano E.A."/>
            <person name="Baroni T.J."/>
            <person name="Aanen D.K."/>
        </authorList>
    </citation>
    <scope>NUCLEOTIDE SEQUENCE</scope>
    <source>
        <strain evidence="3">D49</strain>
    </source>
</reference>
<gene>
    <name evidence="3" type="ORF">H0H81_006039</name>
</gene>
<dbReference type="AlphaFoldDB" id="A0A9P7GLG3"/>
<evidence type="ECO:0000256" key="1">
    <source>
        <dbReference type="SAM" id="MobiDB-lite"/>
    </source>
</evidence>
<proteinExistence type="predicted"/>
<evidence type="ECO:0000313" key="3">
    <source>
        <dbReference type="EMBL" id="KAG5649132.1"/>
    </source>
</evidence>
<keyword evidence="4" id="KW-1185">Reference proteome</keyword>
<reference evidence="3" key="1">
    <citation type="submission" date="2021-02" db="EMBL/GenBank/DDBJ databases">
        <authorList>
            <person name="Nieuwenhuis M."/>
            <person name="Van De Peppel L.J.J."/>
        </authorList>
    </citation>
    <scope>NUCLEOTIDE SEQUENCE</scope>
    <source>
        <strain evidence="3">D49</strain>
    </source>
</reference>
<organism evidence="3 4">
    <name type="scientific">Sphagnurus paluster</name>
    <dbReference type="NCBI Taxonomy" id="117069"/>
    <lineage>
        <taxon>Eukaryota</taxon>
        <taxon>Fungi</taxon>
        <taxon>Dikarya</taxon>
        <taxon>Basidiomycota</taxon>
        <taxon>Agaricomycotina</taxon>
        <taxon>Agaricomycetes</taxon>
        <taxon>Agaricomycetidae</taxon>
        <taxon>Agaricales</taxon>
        <taxon>Tricholomatineae</taxon>
        <taxon>Lyophyllaceae</taxon>
        <taxon>Sphagnurus</taxon>
    </lineage>
</organism>
<dbReference type="OrthoDB" id="3069911at2759"/>
<feature type="non-terminal residue" evidence="3">
    <location>
        <position position="522"/>
    </location>
</feature>
<feature type="domain" description="Fungal-type protein kinase" evidence="2">
    <location>
        <begin position="253"/>
        <end position="457"/>
    </location>
</feature>
<evidence type="ECO:0000259" key="2">
    <source>
        <dbReference type="Pfam" id="PF17667"/>
    </source>
</evidence>
<dbReference type="InterPro" id="IPR040976">
    <property type="entry name" value="Pkinase_fungal"/>
</dbReference>
<sequence length="522" mass="58326">MSTTFSTTNTSQWSASNINLKYKNVAAQLKGDIEGKYSSTVPFLDFVHHVWGLDPNLAQKINDYKWELLPDKISQYDNTQYESQLYEPFAAMADALIQEVEKVLGKTSVEAKGTFLYFWNHLMLSSLQTSASRRKPDMLAIDAIFSSLPPNWLFVRQVLEFKRMSDDTPKTSTSSFSDASASSARTRSSSRASDGLAAPGLPGASTPGTPSPSIPTAAAFDLFQITKPSPANSRKRKNTQSHATGNAKRARTGDAAQNQVIRKAEADALQLAFYALECLNASTRHFTAGILIDRFKVSLWYYDRACIIRSDEFNFDSEPNKFATMLYAMSNCSAKEAGFDPHLSLPAELPKRPRKLAGFWQDVIGATFSFPPTTSFQNASKSKPVISSPLLRIVENIFSYRGLIGRGTMVYRVAPIVKGVESNEHEALKTSWPLCSRRLEAETIHTIVEKIPEWKDHLPEVVASATLSAEELELPRVELLKLCSVERFEDRWLHMILMKLYGKLWEVGSVEAFQDVFVNCVE</sequence>
<comment type="caution">
    <text evidence="3">The sequence shown here is derived from an EMBL/GenBank/DDBJ whole genome shotgun (WGS) entry which is preliminary data.</text>
</comment>
<evidence type="ECO:0000313" key="4">
    <source>
        <dbReference type="Proteomes" id="UP000717328"/>
    </source>
</evidence>
<dbReference type="Pfam" id="PF17667">
    <property type="entry name" value="Pkinase_fungal"/>
    <property type="match status" value="1"/>
</dbReference>
<feature type="region of interest" description="Disordered" evidence="1">
    <location>
        <begin position="166"/>
        <end position="211"/>
    </location>
</feature>
<dbReference type="EMBL" id="JABCKI010001538">
    <property type="protein sequence ID" value="KAG5649132.1"/>
    <property type="molecule type" value="Genomic_DNA"/>
</dbReference>